<dbReference type="Gene3D" id="3.40.50.360">
    <property type="match status" value="1"/>
</dbReference>
<evidence type="ECO:0000256" key="4">
    <source>
        <dbReference type="ARBA" id="ARBA00037981"/>
    </source>
</evidence>
<accession>A0A6L6YGX8</accession>
<name>A0A6L6YGX8_9BURK</name>
<dbReference type="InterPro" id="IPR003680">
    <property type="entry name" value="Flavodoxin_fold"/>
</dbReference>
<dbReference type="InterPro" id="IPR029039">
    <property type="entry name" value="Flavoprotein-like_sf"/>
</dbReference>
<dbReference type="SUPFAM" id="SSF52218">
    <property type="entry name" value="Flavoproteins"/>
    <property type="match status" value="1"/>
</dbReference>
<dbReference type="PANTHER" id="PTHR46305:SF3">
    <property type="entry name" value="NADPH:QUINONE OXIDOREDUCTASE MDAB"/>
    <property type="match status" value="1"/>
</dbReference>
<evidence type="ECO:0000256" key="3">
    <source>
        <dbReference type="ARBA" id="ARBA00022827"/>
    </source>
</evidence>
<protein>
    <submittedName>
        <fullName evidence="6">NADPH quinone reductase MdaB</fullName>
    </submittedName>
</protein>
<dbReference type="PANTHER" id="PTHR46305">
    <property type="match status" value="1"/>
</dbReference>
<keyword evidence="2" id="KW-0285">Flavoprotein</keyword>
<dbReference type="RefSeq" id="WP_160334524.1">
    <property type="nucleotide sequence ID" value="NZ_CALPCR010000027.1"/>
</dbReference>
<keyword evidence="3" id="KW-0274">FAD</keyword>
<evidence type="ECO:0000313" key="6">
    <source>
        <dbReference type="EMBL" id="MVX56092.1"/>
    </source>
</evidence>
<dbReference type="EMBL" id="WSRP01000005">
    <property type="protein sequence ID" value="MVX56092.1"/>
    <property type="molecule type" value="Genomic_DNA"/>
</dbReference>
<dbReference type="AlphaFoldDB" id="A0A6L6YGX8"/>
<comment type="similarity">
    <text evidence="4">Belongs to the oxidoreductase MdaB family.</text>
</comment>
<comment type="caution">
    <text evidence="6">The sequence shown here is derived from an EMBL/GenBank/DDBJ whole genome shotgun (WGS) entry which is preliminary data.</text>
</comment>
<evidence type="ECO:0000259" key="5">
    <source>
        <dbReference type="Pfam" id="PF02525"/>
    </source>
</evidence>
<dbReference type="Pfam" id="PF02525">
    <property type="entry name" value="Flavodoxin_2"/>
    <property type="match status" value="1"/>
</dbReference>
<sequence>MKNVLILNGTCKHFGHGGTLTQSFCDLAKTLLSEEGARVEVTLMAEYSDIDAECRKILDADIILLQSPIWAMGMPWRVKKYVDEVMTQPVVCGSDGRSREHPERLYGSGGPLGGKRYMLSTTWNASLRALTQPKEFFSGLGADALLWPWHKQFEYMGLGLGKLPTFCSLDVYKNPQIEEDFRRFKAHLTRHVVPYLKD</sequence>
<gene>
    <name evidence="6" type="ORF">E5987_02585</name>
</gene>
<dbReference type="OrthoDB" id="9798454at2"/>
<dbReference type="Proteomes" id="UP000472580">
    <property type="component" value="Unassembled WGS sequence"/>
</dbReference>
<keyword evidence="7" id="KW-1185">Reference proteome</keyword>
<proteinExistence type="inferred from homology"/>
<dbReference type="InterPro" id="IPR052397">
    <property type="entry name" value="NADPH-QR_MdaB"/>
</dbReference>
<evidence type="ECO:0000256" key="2">
    <source>
        <dbReference type="ARBA" id="ARBA00022630"/>
    </source>
</evidence>
<organism evidence="6 7">
    <name type="scientific">Parasutterella muris</name>
    <dbReference type="NCBI Taxonomy" id="2565572"/>
    <lineage>
        <taxon>Bacteria</taxon>
        <taxon>Pseudomonadati</taxon>
        <taxon>Pseudomonadota</taxon>
        <taxon>Betaproteobacteria</taxon>
        <taxon>Burkholderiales</taxon>
        <taxon>Sutterellaceae</taxon>
        <taxon>Parasutterella</taxon>
    </lineage>
</organism>
<reference evidence="6 7" key="1">
    <citation type="submission" date="2019-12" db="EMBL/GenBank/DDBJ databases">
        <title>Microbes associate with the intestines of laboratory mice.</title>
        <authorList>
            <person name="Navarre W."/>
            <person name="Wong E."/>
        </authorList>
    </citation>
    <scope>NUCLEOTIDE SEQUENCE [LARGE SCALE GENOMIC DNA]</scope>
    <source>
        <strain evidence="6 7">NM82_D38</strain>
    </source>
</reference>
<evidence type="ECO:0000256" key="1">
    <source>
        <dbReference type="ARBA" id="ARBA00001974"/>
    </source>
</evidence>
<comment type="cofactor">
    <cofactor evidence="1">
        <name>FAD</name>
        <dbReference type="ChEBI" id="CHEBI:57692"/>
    </cofactor>
</comment>
<evidence type="ECO:0000313" key="7">
    <source>
        <dbReference type="Proteomes" id="UP000472580"/>
    </source>
</evidence>
<feature type="domain" description="Flavodoxin-like fold" evidence="5">
    <location>
        <begin position="3"/>
        <end position="186"/>
    </location>
</feature>